<dbReference type="InterPro" id="IPR001870">
    <property type="entry name" value="B30.2/SPRY"/>
</dbReference>
<reference evidence="9" key="1">
    <citation type="submission" date="2023-09" db="UniProtKB">
        <authorList>
            <consortium name="Ensembl"/>
        </authorList>
    </citation>
    <scope>IDENTIFICATION</scope>
</reference>
<feature type="coiled-coil region" evidence="5">
    <location>
        <begin position="203"/>
        <end position="244"/>
    </location>
</feature>
<evidence type="ECO:0000256" key="4">
    <source>
        <dbReference type="PROSITE-ProRule" id="PRU00024"/>
    </source>
</evidence>
<dbReference type="PROSITE" id="PS00518">
    <property type="entry name" value="ZF_RING_1"/>
    <property type="match status" value="1"/>
</dbReference>
<dbReference type="SMART" id="SM00336">
    <property type="entry name" value="BBOX"/>
    <property type="match status" value="1"/>
</dbReference>
<evidence type="ECO:0000259" key="6">
    <source>
        <dbReference type="PROSITE" id="PS50089"/>
    </source>
</evidence>
<dbReference type="PROSITE" id="PS50089">
    <property type="entry name" value="ZF_RING_2"/>
    <property type="match status" value="1"/>
</dbReference>
<accession>A0A3B4FY23</accession>
<evidence type="ECO:0000256" key="5">
    <source>
        <dbReference type="SAM" id="Coils"/>
    </source>
</evidence>
<evidence type="ECO:0000256" key="1">
    <source>
        <dbReference type="ARBA" id="ARBA00022723"/>
    </source>
</evidence>
<dbReference type="SMART" id="SM00184">
    <property type="entry name" value="RING"/>
    <property type="match status" value="1"/>
</dbReference>
<evidence type="ECO:0000259" key="7">
    <source>
        <dbReference type="PROSITE" id="PS50119"/>
    </source>
</evidence>
<dbReference type="Pfam" id="PF00622">
    <property type="entry name" value="SPRY"/>
    <property type="match status" value="1"/>
</dbReference>
<dbReference type="STRING" id="303518.ENSPNYP00000015502"/>
<dbReference type="InterPro" id="IPR027370">
    <property type="entry name" value="Znf-RING_euk"/>
</dbReference>
<dbReference type="GO" id="GO:0008270">
    <property type="term" value="F:zinc ion binding"/>
    <property type="evidence" value="ECO:0007669"/>
    <property type="project" value="UniProtKB-KW"/>
</dbReference>
<dbReference type="Gene3D" id="3.30.160.60">
    <property type="entry name" value="Classic Zinc Finger"/>
    <property type="match status" value="1"/>
</dbReference>
<organism evidence="9">
    <name type="scientific">Pundamilia nyererei</name>
    <dbReference type="NCBI Taxonomy" id="303518"/>
    <lineage>
        <taxon>Eukaryota</taxon>
        <taxon>Metazoa</taxon>
        <taxon>Chordata</taxon>
        <taxon>Craniata</taxon>
        <taxon>Vertebrata</taxon>
        <taxon>Euteleostomi</taxon>
        <taxon>Actinopterygii</taxon>
        <taxon>Neopterygii</taxon>
        <taxon>Teleostei</taxon>
        <taxon>Neoteleostei</taxon>
        <taxon>Acanthomorphata</taxon>
        <taxon>Ovalentaria</taxon>
        <taxon>Cichlomorphae</taxon>
        <taxon>Cichliformes</taxon>
        <taxon>Cichlidae</taxon>
        <taxon>African cichlids</taxon>
        <taxon>Pseudocrenilabrinae</taxon>
        <taxon>Haplochromini</taxon>
        <taxon>Pundamilia</taxon>
    </lineage>
</organism>
<dbReference type="SMART" id="SM00589">
    <property type="entry name" value="PRY"/>
    <property type="match status" value="1"/>
</dbReference>
<dbReference type="Gene3D" id="2.60.120.920">
    <property type="match status" value="1"/>
</dbReference>
<dbReference type="InterPro" id="IPR013320">
    <property type="entry name" value="ConA-like_dom_sf"/>
</dbReference>
<evidence type="ECO:0000256" key="3">
    <source>
        <dbReference type="ARBA" id="ARBA00022833"/>
    </source>
</evidence>
<dbReference type="SUPFAM" id="SSF57845">
    <property type="entry name" value="B-box zinc-binding domain"/>
    <property type="match status" value="1"/>
</dbReference>
<dbReference type="PROSITE" id="PS50119">
    <property type="entry name" value="ZF_BBOX"/>
    <property type="match status" value="1"/>
</dbReference>
<evidence type="ECO:0000256" key="2">
    <source>
        <dbReference type="ARBA" id="ARBA00022771"/>
    </source>
</evidence>
<dbReference type="InterPro" id="IPR050143">
    <property type="entry name" value="TRIM/RBCC"/>
</dbReference>
<dbReference type="Pfam" id="PF13445">
    <property type="entry name" value="zf-RING_UBOX"/>
    <property type="match status" value="1"/>
</dbReference>
<dbReference type="InterPro" id="IPR006574">
    <property type="entry name" value="PRY"/>
</dbReference>
<evidence type="ECO:0008006" key="10">
    <source>
        <dbReference type="Google" id="ProtNLM"/>
    </source>
</evidence>
<dbReference type="InterPro" id="IPR003877">
    <property type="entry name" value="SPRY_dom"/>
</dbReference>
<dbReference type="PRINTS" id="PR01407">
    <property type="entry name" value="BUTYPHLNCDUF"/>
</dbReference>
<dbReference type="GeneTree" id="ENSGT00970000193381"/>
<evidence type="ECO:0000259" key="8">
    <source>
        <dbReference type="PROSITE" id="PS50188"/>
    </source>
</evidence>
<dbReference type="AlphaFoldDB" id="A0A3B4FY23"/>
<dbReference type="SUPFAM" id="SSF57850">
    <property type="entry name" value="RING/U-box"/>
    <property type="match status" value="1"/>
</dbReference>
<proteinExistence type="predicted"/>
<dbReference type="Ensembl" id="ENSPNYT00000015900.1">
    <property type="protein sequence ID" value="ENSPNYP00000015502.1"/>
    <property type="gene ID" value="ENSPNYG00000011746.1"/>
</dbReference>
<dbReference type="SUPFAM" id="SSF49899">
    <property type="entry name" value="Concanavalin A-like lectins/glucanases"/>
    <property type="match status" value="1"/>
</dbReference>
<keyword evidence="2 4" id="KW-0863">Zinc-finger</keyword>
<dbReference type="CDD" id="cd12893">
    <property type="entry name" value="SPRY_PRY_TRIM35"/>
    <property type="match status" value="1"/>
</dbReference>
<evidence type="ECO:0000313" key="9">
    <source>
        <dbReference type="Ensembl" id="ENSPNYP00000015502.1"/>
    </source>
</evidence>
<dbReference type="PROSITE" id="PS50188">
    <property type="entry name" value="B302_SPRY"/>
    <property type="match status" value="1"/>
</dbReference>
<keyword evidence="3" id="KW-0862">Zinc</keyword>
<sequence>TKTEAWMSFQSEEDLSCPVCHNIFRDPVFLSCSHSFCKTCLKNWWAQKLEQQCPVCKKMSEQSDPPCNLVLKNHAEAYLKKKNQSAAAESEVLCSLHFEKLKLFCLDHQEPACVICRDSRAHVDHKFWPIDEAAQDHKEELQKSLKPLQDKLKVLQKAKGNFDITEQHIKTQAQQTEKQIKEQFKKIRMFLDKEEKTRLALLNIEEQEKSQQMKEKIAALSREMAALSATIRAAEEELKAENVAFLQDYKGTMNMVQLYPQLDDPQLVSEALIDVAKHLGNLGYNIWNKMKKMVSYSPVILDPNSAQPNLLISEDLTGVSVSEQRQLPDNPERFDIYPIAMASEGFYSGTHSWDVEVGNSTDWKVGVLAESVKRKGEPQSGLWRLGFYKGEYTVRSLPESSIILFLKAVKKVRVQLDWNRGKVSFSDPDTKTQIHTFTHTFTEKMFPYVSNLSKIPLKMLPASVK</sequence>
<dbReference type="Gene3D" id="3.30.40.10">
    <property type="entry name" value="Zinc/RING finger domain, C3HC4 (zinc finger)"/>
    <property type="match status" value="1"/>
</dbReference>
<dbReference type="InterPro" id="IPR017907">
    <property type="entry name" value="Znf_RING_CS"/>
</dbReference>
<dbReference type="Pfam" id="PF00643">
    <property type="entry name" value="zf-B_box"/>
    <property type="match status" value="1"/>
</dbReference>
<dbReference type="InterPro" id="IPR000315">
    <property type="entry name" value="Znf_B-box"/>
</dbReference>
<dbReference type="InterPro" id="IPR013083">
    <property type="entry name" value="Znf_RING/FYVE/PHD"/>
</dbReference>
<dbReference type="InterPro" id="IPR001841">
    <property type="entry name" value="Znf_RING"/>
</dbReference>
<protein>
    <recommendedName>
        <fullName evidence="10">Tripartite motif containing 35-28</fullName>
    </recommendedName>
</protein>
<dbReference type="InterPro" id="IPR043136">
    <property type="entry name" value="B30.2/SPRY_sf"/>
</dbReference>
<feature type="domain" description="B30.2/SPRY" evidence="8">
    <location>
        <begin position="279"/>
        <end position="465"/>
    </location>
</feature>
<keyword evidence="1" id="KW-0479">Metal-binding</keyword>
<keyword evidence="5" id="KW-0175">Coiled coil</keyword>
<dbReference type="InterPro" id="IPR003879">
    <property type="entry name" value="Butyrophylin_SPRY"/>
</dbReference>
<name>A0A3B4FY23_9CICH</name>
<dbReference type="PANTHER" id="PTHR24103">
    <property type="entry name" value="E3 UBIQUITIN-PROTEIN LIGASE TRIM"/>
    <property type="match status" value="1"/>
</dbReference>
<feature type="domain" description="RING-type" evidence="6">
    <location>
        <begin position="17"/>
        <end position="57"/>
    </location>
</feature>
<feature type="domain" description="B box-type" evidence="7">
    <location>
        <begin position="89"/>
        <end position="130"/>
    </location>
</feature>
<dbReference type="Pfam" id="PF13765">
    <property type="entry name" value="PRY"/>
    <property type="match status" value="1"/>
</dbReference>